<dbReference type="InterPro" id="IPR017972">
    <property type="entry name" value="Cyt_P450_CS"/>
</dbReference>
<dbReference type="EMBL" id="SPAZ01000251">
    <property type="protein sequence ID" value="TQE25113.1"/>
    <property type="molecule type" value="Genomic_DNA"/>
</dbReference>
<dbReference type="Gene3D" id="1.10.630.10">
    <property type="entry name" value="Cytochrome P450"/>
    <property type="match status" value="1"/>
</dbReference>
<evidence type="ECO:0000313" key="8">
    <source>
        <dbReference type="EMBL" id="TQE25113.1"/>
    </source>
</evidence>
<reference evidence="8 9" key="1">
    <citation type="submission" date="2019-03" db="EMBL/GenBank/DDBJ databases">
        <title>Comparative genomic analyses of the sweetpotato soil rot pathogen, Streptomyces ipomoeae.</title>
        <authorList>
            <person name="Ruschel Soares N."/>
            <person name="Badger J.H."/>
            <person name="Huguet-Tapia J.C."/>
            <person name="Clark C.A."/>
            <person name="Pettis G.S."/>
        </authorList>
    </citation>
    <scope>NUCLEOTIDE SEQUENCE [LARGE SCALE GENOMIC DNA]</scope>
    <source>
        <strain evidence="8 9">88-35</strain>
    </source>
</reference>
<dbReference type="PANTHER" id="PTHR46696:SF6">
    <property type="entry name" value="P450, PUTATIVE (EUROFUNG)-RELATED"/>
    <property type="match status" value="1"/>
</dbReference>
<keyword evidence="5 7" id="KW-0408">Iron</keyword>
<dbReference type="AlphaFoldDB" id="A0A540PMJ7"/>
<evidence type="ECO:0000256" key="4">
    <source>
        <dbReference type="ARBA" id="ARBA00023002"/>
    </source>
</evidence>
<evidence type="ECO:0000256" key="3">
    <source>
        <dbReference type="ARBA" id="ARBA00022723"/>
    </source>
</evidence>
<evidence type="ECO:0000256" key="5">
    <source>
        <dbReference type="ARBA" id="ARBA00023004"/>
    </source>
</evidence>
<dbReference type="GO" id="GO:0016705">
    <property type="term" value="F:oxidoreductase activity, acting on paired donors, with incorporation or reduction of molecular oxygen"/>
    <property type="evidence" value="ECO:0007669"/>
    <property type="project" value="InterPro"/>
</dbReference>
<dbReference type="Proteomes" id="UP000318720">
    <property type="component" value="Unassembled WGS sequence"/>
</dbReference>
<evidence type="ECO:0000256" key="2">
    <source>
        <dbReference type="ARBA" id="ARBA00022617"/>
    </source>
</evidence>
<evidence type="ECO:0000313" key="9">
    <source>
        <dbReference type="Proteomes" id="UP000318720"/>
    </source>
</evidence>
<name>A0A540PMJ7_9ACTN</name>
<dbReference type="InterPro" id="IPR002397">
    <property type="entry name" value="Cyt_P450_B"/>
</dbReference>
<dbReference type="CDD" id="cd11032">
    <property type="entry name" value="P450_EryK-like"/>
    <property type="match status" value="1"/>
</dbReference>
<keyword evidence="2 7" id="KW-0349">Heme</keyword>
<dbReference type="InterPro" id="IPR001128">
    <property type="entry name" value="Cyt_P450"/>
</dbReference>
<dbReference type="PROSITE" id="PS00086">
    <property type="entry name" value="CYTOCHROME_P450"/>
    <property type="match status" value="1"/>
</dbReference>
<dbReference type="GeneID" id="301702975"/>
<evidence type="ECO:0000256" key="7">
    <source>
        <dbReference type="RuleBase" id="RU000461"/>
    </source>
</evidence>
<accession>A0A540PMJ7</accession>
<dbReference type="GO" id="GO:0004497">
    <property type="term" value="F:monooxygenase activity"/>
    <property type="evidence" value="ECO:0007669"/>
    <property type="project" value="UniProtKB-KW"/>
</dbReference>
<sequence length="395" mass="43350">MSITSDTVAKDPAESLFAWFRSMLDTRPVYRDPEKGWQVFGYADISRILADTTTFSSDTARAFNPPQPDLDFFDMGNLVTTDPPRHRQLRSVISSVFTARAVTGLTPRIEKITNALLDEVAGADGFDLIDSLAYALPINVILELLGLPVEDEPLFRVWGEALGTVDAATVPPEQLANEVVPAVREMNAYLLEHVRRLRRNPTDDVLSRLAGAKVDGKYLEDGEIVGVTGLTMFAGHATTMALIGNAVLLFDRHPEVGAAVRADRSLLPGALEEVLRLRPPFPRLARITTADTELGGHTIPAGSLVTPWIGAANRDGSRFPDPDRFDIHRTTSHLVFGQGIHFCLGAPLARLEARVALNILMDRYPDITVDETGSLEFENPWQLISPTRLPIRVTG</sequence>
<organism evidence="8 9">
    <name type="scientific">Streptomyces ipomoeae</name>
    <dbReference type="NCBI Taxonomy" id="103232"/>
    <lineage>
        <taxon>Bacteria</taxon>
        <taxon>Bacillati</taxon>
        <taxon>Actinomycetota</taxon>
        <taxon>Actinomycetes</taxon>
        <taxon>Kitasatosporales</taxon>
        <taxon>Streptomycetaceae</taxon>
        <taxon>Streptomyces</taxon>
    </lineage>
</organism>
<dbReference type="SUPFAM" id="SSF48264">
    <property type="entry name" value="Cytochrome P450"/>
    <property type="match status" value="1"/>
</dbReference>
<evidence type="ECO:0000256" key="1">
    <source>
        <dbReference type="ARBA" id="ARBA00010617"/>
    </source>
</evidence>
<dbReference type="RefSeq" id="WP_009297157.1">
    <property type="nucleotide sequence ID" value="NZ_CP182305.1"/>
</dbReference>
<keyword evidence="4 7" id="KW-0560">Oxidoreductase</keyword>
<keyword evidence="3 7" id="KW-0479">Metal-binding</keyword>
<proteinExistence type="inferred from homology"/>
<keyword evidence="6 7" id="KW-0503">Monooxygenase</keyword>
<dbReference type="PRINTS" id="PR00359">
    <property type="entry name" value="BP450"/>
</dbReference>
<dbReference type="InterPro" id="IPR036396">
    <property type="entry name" value="Cyt_P450_sf"/>
</dbReference>
<evidence type="ECO:0000256" key="6">
    <source>
        <dbReference type="ARBA" id="ARBA00023033"/>
    </source>
</evidence>
<dbReference type="GO" id="GO:0005506">
    <property type="term" value="F:iron ion binding"/>
    <property type="evidence" value="ECO:0007669"/>
    <property type="project" value="InterPro"/>
</dbReference>
<dbReference type="FunFam" id="1.10.630.10:FF:000018">
    <property type="entry name" value="Cytochrome P450 monooxygenase"/>
    <property type="match status" value="1"/>
</dbReference>
<dbReference type="Pfam" id="PF00067">
    <property type="entry name" value="p450"/>
    <property type="match status" value="1"/>
</dbReference>
<comment type="similarity">
    <text evidence="1 7">Belongs to the cytochrome P450 family.</text>
</comment>
<gene>
    <name evidence="8" type="ORF">Sipo8835_32155</name>
</gene>
<comment type="caution">
    <text evidence="8">The sequence shown here is derived from an EMBL/GenBank/DDBJ whole genome shotgun (WGS) entry which is preliminary data.</text>
</comment>
<dbReference type="GO" id="GO:0020037">
    <property type="term" value="F:heme binding"/>
    <property type="evidence" value="ECO:0007669"/>
    <property type="project" value="InterPro"/>
</dbReference>
<dbReference type="PANTHER" id="PTHR46696">
    <property type="entry name" value="P450, PUTATIVE (EUROFUNG)-RELATED"/>
    <property type="match status" value="1"/>
</dbReference>
<protein>
    <submittedName>
        <fullName evidence="8">Cytochrome P450</fullName>
    </submittedName>
</protein>